<dbReference type="PANTHER" id="PTHR35526">
    <property type="entry name" value="ANTI-SIGMA-F FACTOR RSBW-RELATED"/>
    <property type="match status" value="1"/>
</dbReference>
<dbReference type="InterPro" id="IPR003594">
    <property type="entry name" value="HATPase_dom"/>
</dbReference>
<organism evidence="3 4">
    <name type="scientific">Lentzea flava</name>
    <dbReference type="NCBI Taxonomy" id="103732"/>
    <lineage>
        <taxon>Bacteria</taxon>
        <taxon>Bacillati</taxon>
        <taxon>Actinomycetota</taxon>
        <taxon>Actinomycetes</taxon>
        <taxon>Pseudonocardiales</taxon>
        <taxon>Pseudonocardiaceae</taxon>
        <taxon>Lentzea</taxon>
    </lineage>
</organism>
<dbReference type="Pfam" id="PF13581">
    <property type="entry name" value="HATPase_c_2"/>
    <property type="match status" value="1"/>
</dbReference>
<evidence type="ECO:0000256" key="1">
    <source>
        <dbReference type="ARBA" id="ARBA00022527"/>
    </source>
</evidence>
<accession>A0ABQ2UEN0</accession>
<dbReference type="EMBL" id="BMRE01000003">
    <property type="protein sequence ID" value="GGU23026.1"/>
    <property type="molecule type" value="Genomic_DNA"/>
</dbReference>
<dbReference type="PANTHER" id="PTHR35526:SF3">
    <property type="entry name" value="ANTI-SIGMA-F FACTOR RSBW"/>
    <property type="match status" value="1"/>
</dbReference>
<keyword evidence="4" id="KW-1185">Reference proteome</keyword>
<dbReference type="Proteomes" id="UP000649573">
    <property type="component" value="Unassembled WGS sequence"/>
</dbReference>
<reference evidence="4" key="1">
    <citation type="journal article" date="2019" name="Int. J. Syst. Evol. Microbiol.">
        <title>The Global Catalogue of Microorganisms (GCM) 10K type strain sequencing project: providing services to taxonomists for standard genome sequencing and annotation.</title>
        <authorList>
            <consortium name="The Broad Institute Genomics Platform"/>
            <consortium name="The Broad Institute Genome Sequencing Center for Infectious Disease"/>
            <person name="Wu L."/>
            <person name="Ma J."/>
        </authorList>
    </citation>
    <scope>NUCLEOTIDE SEQUENCE [LARGE SCALE GENOMIC DNA]</scope>
    <source>
        <strain evidence="4">JCM 3296</strain>
    </source>
</reference>
<keyword evidence="1" id="KW-0418">Kinase</keyword>
<protein>
    <recommendedName>
        <fullName evidence="2">Histidine kinase/HSP90-like ATPase domain-containing protein</fullName>
    </recommendedName>
</protein>
<comment type="caution">
    <text evidence="3">The sequence shown here is derived from an EMBL/GenBank/DDBJ whole genome shotgun (WGS) entry which is preliminary data.</text>
</comment>
<sequence>MGFDVRATGYGTSCLELTGHGEMLMGVAGRSSERLDLVLPEGMLPLADVRAEVRRLLRGMHENVVVDVMVVATELVSNAYHHAAPPRRARILRLPEREVVRVEVDDGTPGRFPQLGRMGFLGRRQRGLLLVNGLAQVWGHNRYPDSKTVWADVSSVR</sequence>
<evidence type="ECO:0000259" key="2">
    <source>
        <dbReference type="Pfam" id="PF13581"/>
    </source>
</evidence>
<proteinExistence type="predicted"/>
<dbReference type="InterPro" id="IPR036890">
    <property type="entry name" value="HATPase_C_sf"/>
</dbReference>
<keyword evidence="1" id="KW-0723">Serine/threonine-protein kinase</keyword>
<dbReference type="Gene3D" id="3.30.565.10">
    <property type="entry name" value="Histidine kinase-like ATPase, C-terminal domain"/>
    <property type="match status" value="1"/>
</dbReference>
<feature type="domain" description="Histidine kinase/HSP90-like ATPase" evidence="2">
    <location>
        <begin position="46"/>
        <end position="138"/>
    </location>
</feature>
<gene>
    <name evidence="3" type="ORF">GCM10010178_13860</name>
</gene>
<evidence type="ECO:0000313" key="3">
    <source>
        <dbReference type="EMBL" id="GGU23026.1"/>
    </source>
</evidence>
<dbReference type="InterPro" id="IPR050267">
    <property type="entry name" value="Anti-sigma-factor_SerPK"/>
</dbReference>
<name>A0ABQ2UEN0_9PSEU</name>
<evidence type="ECO:0000313" key="4">
    <source>
        <dbReference type="Proteomes" id="UP000649573"/>
    </source>
</evidence>
<dbReference type="CDD" id="cd16936">
    <property type="entry name" value="HATPase_RsbW-like"/>
    <property type="match status" value="1"/>
</dbReference>
<keyword evidence="1" id="KW-0808">Transferase</keyword>
<dbReference type="SUPFAM" id="SSF55874">
    <property type="entry name" value="ATPase domain of HSP90 chaperone/DNA topoisomerase II/histidine kinase"/>
    <property type="match status" value="1"/>
</dbReference>